<keyword evidence="3 6" id="KW-0436">Ligase</keyword>
<dbReference type="Gene3D" id="3.30.1510.10">
    <property type="entry name" value="Domain 2, N(10)-formyltetrahydrofolate synthetase"/>
    <property type="match status" value="1"/>
</dbReference>
<dbReference type="Pfam" id="PF01268">
    <property type="entry name" value="FTHFS"/>
    <property type="match status" value="1"/>
</dbReference>
<dbReference type="CDD" id="cd00477">
    <property type="entry name" value="FTHFS"/>
    <property type="match status" value="1"/>
</dbReference>
<dbReference type="Gene3D" id="3.40.50.300">
    <property type="entry name" value="P-loop containing nucleotide triphosphate hydrolases"/>
    <property type="match status" value="1"/>
</dbReference>
<dbReference type="InterPro" id="IPR027417">
    <property type="entry name" value="P-loop_NTPase"/>
</dbReference>
<evidence type="ECO:0000256" key="5">
    <source>
        <dbReference type="ARBA" id="ARBA00022840"/>
    </source>
</evidence>
<dbReference type="EMBL" id="LGKP01000008">
    <property type="protein sequence ID" value="KPL91000.1"/>
    <property type="molecule type" value="Genomic_DNA"/>
</dbReference>
<proteinExistence type="inferred from homology"/>
<dbReference type="AlphaFoldDB" id="A0A0P6Z118"/>
<keyword evidence="2 6" id="KW-0554">One-carbon metabolism</keyword>
<organism evidence="7 8">
    <name type="scientific">Herpetosiphon geysericola</name>
    <dbReference type="NCBI Taxonomy" id="70996"/>
    <lineage>
        <taxon>Bacteria</taxon>
        <taxon>Bacillati</taxon>
        <taxon>Chloroflexota</taxon>
        <taxon>Chloroflexia</taxon>
        <taxon>Herpetosiphonales</taxon>
        <taxon>Herpetosiphonaceae</taxon>
        <taxon>Herpetosiphon</taxon>
    </lineage>
</organism>
<dbReference type="EC" id="6.3.4.3" evidence="6"/>
<evidence type="ECO:0000256" key="3">
    <source>
        <dbReference type="ARBA" id="ARBA00022598"/>
    </source>
</evidence>
<dbReference type="SUPFAM" id="SSF52540">
    <property type="entry name" value="P-loop containing nucleoside triphosphate hydrolases"/>
    <property type="match status" value="1"/>
</dbReference>
<evidence type="ECO:0000313" key="7">
    <source>
        <dbReference type="EMBL" id="KPL91000.1"/>
    </source>
</evidence>
<dbReference type="NCBIfam" id="NF010030">
    <property type="entry name" value="PRK13505.1"/>
    <property type="match status" value="1"/>
</dbReference>
<reference evidence="7 8" key="1">
    <citation type="submission" date="2015-07" db="EMBL/GenBank/DDBJ databases">
        <title>Whole genome sequence of Herpetosiphon geysericola DSM 7119.</title>
        <authorList>
            <person name="Hemp J."/>
            <person name="Ward L.M."/>
            <person name="Pace L.A."/>
            <person name="Fischer W.W."/>
        </authorList>
    </citation>
    <scope>NUCLEOTIDE SEQUENCE [LARGE SCALE GENOMIC DNA]</scope>
    <source>
        <strain evidence="7 8">DSM 7119</strain>
    </source>
</reference>
<keyword evidence="8" id="KW-1185">Reference proteome</keyword>
<evidence type="ECO:0000256" key="4">
    <source>
        <dbReference type="ARBA" id="ARBA00022741"/>
    </source>
</evidence>
<dbReference type="InterPro" id="IPR020628">
    <property type="entry name" value="Formate_THF_ligase_CS"/>
</dbReference>
<evidence type="ECO:0000256" key="2">
    <source>
        <dbReference type="ARBA" id="ARBA00022563"/>
    </source>
</evidence>
<dbReference type="GO" id="GO:0004329">
    <property type="term" value="F:formate-tetrahydrofolate ligase activity"/>
    <property type="evidence" value="ECO:0007669"/>
    <property type="project" value="UniProtKB-UniRule"/>
</dbReference>
<evidence type="ECO:0000256" key="1">
    <source>
        <dbReference type="ARBA" id="ARBA00004777"/>
    </source>
</evidence>
<accession>A0A0P6Z118</accession>
<dbReference type="PROSITE" id="PS00722">
    <property type="entry name" value="FTHFS_2"/>
    <property type="match status" value="1"/>
</dbReference>
<evidence type="ECO:0000256" key="6">
    <source>
        <dbReference type="HAMAP-Rule" id="MF_01543"/>
    </source>
</evidence>
<gene>
    <name evidence="6" type="primary">fhs</name>
    <name evidence="7" type="ORF">SE18_04375</name>
</gene>
<comment type="similarity">
    <text evidence="6">Belongs to the formate--tetrahydrofolate ligase family.</text>
</comment>
<keyword evidence="4 6" id="KW-0547">Nucleotide-binding</keyword>
<dbReference type="UniPathway" id="UPA00193"/>
<dbReference type="FunFam" id="3.30.1510.10:FF:000009">
    <property type="entry name" value="Formate--tetrahydrofolate ligase"/>
    <property type="match status" value="1"/>
</dbReference>
<dbReference type="FunFam" id="3.10.410.10:FF:000001">
    <property type="entry name" value="Putative formate--tetrahydrofolate ligase"/>
    <property type="match status" value="1"/>
</dbReference>
<keyword evidence="5 6" id="KW-0067">ATP-binding</keyword>
<name>A0A0P6Z118_9CHLR</name>
<dbReference type="PATRIC" id="fig|70996.4.peg.5358"/>
<dbReference type="Gene3D" id="3.10.410.10">
    <property type="entry name" value="Formyltetrahydrofolate synthetase, domain 3"/>
    <property type="match status" value="1"/>
</dbReference>
<dbReference type="InterPro" id="IPR000559">
    <property type="entry name" value="Formate_THF_ligase"/>
</dbReference>
<dbReference type="OrthoDB" id="9761733at2"/>
<comment type="caution">
    <text evidence="7">The sequence shown here is derived from an EMBL/GenBank/DDBJ whole genome shotgun (WGS) entry which is preliminary data.</text>
</comment>
<protein>
    <recommendedName>
        <fullName evidence="6">Formate--tetrahydrofolate ligase</fullName>
        <ecNumber evidence="6">6.3.4.3</ecNumber>
    </recommendedName>
    <alternativeName>
        <fullName evidence="6">Formyltetrahydrofolate synthetase</fullName>
        <shortName evidence="6">FHS</shortName>
        <shortName evidence="6">FTHFS</shortName>
    </alternativeName>
</protein>
<dbReference type="HAMAP" id="MF_01543">
    <property type="entry name" value="FTHFS"/>
    <property type="match status" value="1"/>
</dbReference>
<dbReference type="STRING" id="70996.SE18_04375"/>
<sequence>MKSSLQIAAEASPRPIAQIAEALAIAEQFVEPYGRYRAKINLDLLDASHDRPRGKQILVTAMTPTPLGEGKTATTIGLSMALNRLGKRAICTLRQSSLGPVFGIKGGGSGGGYSQVIPLEDSLMHLTGDIHAVTQAHNQIAAMTDNSWYQKNPLGIDPEQIQIRRVLDVNDRFLRSITIGQGGAQHGIPRQTGFDITAASELMAILALVSGETHAAVMRDLRQRIGRMVVAFDRQGQPITADAIRAAGAATVIMRNAIHPTLMQTIENTPVLMHGGPFANIAHGNASVVADQVGLRIADYVVTEAGFAMDMGGEKFFDIKCRSFDAKPAVVVLVATIRALKAHSGRWNIKPGRPLPADLLQENPDAVYAGGANLQKHIRNAQLFGLPVVVALNAFPDDHPSEIDAVQEIAMSAGAFDVAVSTVFSQGGAGGEALAEKVLAAIEQAGQAKFLYELEQPLTAKIASIATTIYGAAEVSYSPEASEQLAKLEANGFGNLPICMAKTHLSISHDPALKGAPSDYTFPIREVRASIGAGFIYPIAGDMMTMPGLSTHPAAENIDIDEHGQSIGLF</sequence>
<comment type="catalytic activity">
    <reaction evidence="6">
        <text>(6S)-5,6,7,8-tetrahydrofolate + formate + ATP = (6R)-10-formyltetrahydrofolate + ADP + phosphate</text>
        <dbReference type="Rhea" id="RHEA:20221"/>
        <dbReference type="ChEBI" id="CHEBI:15740"/>
        <dbReference type="ChEBI" id="CHEBI:30616"/>
        <dbReference type="ChEBI" id="CHEBI:43474"/>
        <dbReference type="ChEBI" id="CHEBI:57453"/>
        <dbReference type="ChEBI" id="CHEBI:195366"/>
        <dbReference type="ChEBI" id="CHEBI:456216"/>
        <dbReference type="EC" id="6.3.4.3"/>
    </reaction>
</comment>
<dbReference type="RefSeq" id="WP_054533197.1">
    <property type="nucleotide sequence ID" value="NZ_LGKP01000008.1"/>
</dbReference>
<dbReference type="PROSITE" id="PS00721">
    <property type="entry name" value="FTHFS_1"/>
    <property type="match status" value="1"/>
</dbReference>
<dbReference type="GO" id="GO:0005524">
    <property type="term" value="F:ATP binding"/>
    <property type="evidence" value="ECO:0007669"/>
    <property type="project" value="UniProtKB-UniRule"/>
</dbReference>
<evidence type="ECO:0000313" key="8">
    <source>
        <dbReference type="Proteomes" id="UP000050277"/>
    </source>
</evidence>
<comment type="pathway">
    <text evidence="1 6">One-carbon metabolism; tetrahydrofolate interconversion.</text>
</comment>
<dbReference type="Proteomes" id="UP000050277">
    <property type="component" value="Unassembled WGS sequence"/>
</dbReference>
<feature type="binding site" evidence="6">
    <location>
        <begin position="65"/>
        <end position="72"/>
    </location>
    <ligand>
        <name>ATP</name>
        <dbReference type="ChEBI" id="CHEBI:30616"/>
    </ligand>
</feature>
<dbReference type="GO" id="GO:0035999">
    <property type="term" value="P:tetrahydrofolate interconversion"/>
    <property type="evidence" value="ECO:0007669"/>
    <property type="project" value="UniProtKB-UniRule"/>
</dbReference>